<organism evidence="1 2">
    <name type="scientific">Halalkalibacter krulwichiae</name>
    <dbReference type="NCBI Taxonomy" id="199441"/>
    <lineage>
        <taxon>Bacteria</taxon>
        <taxon>Bacillati</taxon>
        <taxon>Bacillota</taxon>
        <taxon>Bacilli</taxon>
        <taxon>Bacillales</taxon>
        <taxon>Bacillaceae</taxon>
        <taxon>Halalkalibacter</taxon>
    </lineage>
</organism>
<dbReference type="KEGG" id="bkw:BkAM31D_21160"/>
<dbReference type="AlphaFoldDB" id="A0A1X9MKG7"/>
<protein>
    <submittedName>
        <fullName evidence="1">Uncharacterized protein</fullName>
    </submittedName>
</protein>
<evidence type="ECO:0000313" key="1">
    <source>
        <dbReference type="EMBL" id="ARK32151.1"/>
    </source>
</evidence>
<evidence type="ECO:0000313" key="2">
    <source>
        <dbReference type="Proteomes" id="UP000193006"/>
    </source>
</evidence>
<keyword evidence="2" id="KW-1185">Reference proteome</keyword>
<dbReference type="STRING" id="199441.BkAM31D_21160"/>
<dbReference type="Proteomes" id="UP000193006">
    <property type="component" value="Chromosome"/>
</dbReference>
<dbReference type="EMBL" id="CP020814">
    <property type="protein sequence ID" value="ARK32151.1"/>
    <property type="molecule type" value="Genomic_DNA"/>
</dbReference>
<dbReference type="RefSeq" id="WP_066160427.1">
    <property type="nucleotide sequence ID" value="NZ_CP020814.1"/>
</dbReference>
<sequence length="123" mass="14305">MEPDVTGFKKGLAGIMKKHQLSCLEGIRGAFIGYWGNKETQFALYCKLSPSTLPEPFTDIFEQPKYDMHDIVSDIKDLFDYYNVRMLGNQYLETFFIGPDDNNQFLMEHVELEFFETKIKGDN</sequence>
<proteinExistence type="predicted"/>
<gene>
    <name evidence="1" type="ORF">BkAM31D_21160</name>
</gene>
<name>A0A1X9MKG7_9BACI</name>
<reference evidence="1 2" key="1">
    <citation type="submission" date="2017-04" db="EMBL/GenBank/DDBJ databases">
        <title>Bacillus krulwichiae AM31D Genome sequencing and assembly.</title>
        <authorList>
            <person name="Krulwich T.A."/>
            <person name="Anastor L."/>
            <person name="Ehrlich R."/>
            <person name="Ehrlich G.D."/>
            <person name="Janto B."/>
        </authorList>
    </citation>
    <scope>NUCLEOTIDE SEQUENCE [LARGE SCALE GENOMIC DNA]</scope>
    <source>
        <strain evidence="1 2">AM31D</strain>
    </source>
</reference>
<accession>A0A1X9MKG7</accession>